<dbReference type="Ensembl" id="ENSGAGT00000014283.1">
    <property type="protein sequence ID" value="ENSGAGP00000012465.1"/>
    <property type="gene ID" value="ENSGAGG00000009575.1"/>
</dbReference>
<reference evidence="2" key="1">
    <citation type="journal article" date="2017" name="PLoS ONE">
        <title>The Agassiz's desert tortoise genome provides a resource for the conservation of a threatened species.</title>
        <authorList>
            <person name="Tollis M."/>
            <person name="DeNardo D.F."/>
            <person name="Cornelius J.A."/>
            <person name="Dolby G.A."/>
            <person name="Edwards T."/>
            <person name="Henen B.T."/>
            <person name="Karl A.E."/>
            <person name="Murphy R.W."/>
            <person name="Kusumi K."/>
        </authorList>
    </citation>
    <scope>NUCLEOTIDE SEQUENCE [LARGE SCALE GENOMIC DNA]</scope>
</reference>
<name>A0A452HCF3_9SAUR</name>
<evidence type="ECO:0000313" key="2">
    <source>
        <dbReference type="Proteomes" id="UP000291020"/>
    </source>
</evidence>
<proteinExistence type="predicted"/>
<reference evidence="1" key="2">
    <citation type="submission" date="2025-08" db="UniProtKB">
        <authorList>
            <consortium name="Ensembl"/>
        </authorList>
    </citation>
    <scope>IDENTIFICATION</scope>
</reference>
<dbReference type="AlphaFoldDB" id="A0A452HCF3"/>
<organism evidence="1 2">
    <name type="scientific">Gopherus agassizii</name>
    <name type="common">Agassiz's desert tortoise</name>
    <dbReference type="NCBI Taxonomy" id="38772"/>
    <lineage>
        <taxon>Eukaryota</taxon>
        <taxon>Metazoa</taxon>
        <taxon>Chordata</taxon>
        <taxon>Craniata</taxon>
        <taxon>Vertebrata</taxon>
        <taxon>Euteleostomi</taxon>
        <taxon>Archelosauria</taxon>
        <taxon>Testudinata</taxon>
        <taxon>Testudines</taxon>
        <taxon>Cryptodira</taxon>
        <taxon>Durocryptodira</taxon>
        <taxon>Testudinoidea</taxon>
        <taxon>Testudinidae</taxon>
        <taxon>Gopherus</taxon>
    </lineage>
</organism>
<protein>
    <submittedName>
        <fullName evidence="1">Uncharacterized protein</fullName>
    </submittedName>
</protein>
<sequence length="119" mass="13019">MSRGFSKNLTKAGSFNKDARICSKAKDHSWLSLRGLCTLLRSVCSGALSLFSVVWLPVLESAAEAGLLAGEVGLCSLLPTSSIFSKRLVTVAIAQYNNSSSGSPWNRLYKVFENWMNWN</sequence>
<evidence type="ECO:0000313" key="1">
    <source>
        <dbReference type="Ensembl" id="ENSGAGP00000012465.1"/>
    </source>
</evidence>
<accession>A0A452HCF3</accession>
<dbReference type="Proteomes" id="UP000291020">
    <property type="component" value="Unassembled WGS sequence"/>
</dbReference>
<reference evidence="1" key="3">
    <citation type="submission" date="2025-09" db="UniProtKB">
        <authorList>
            <consortium name="Ensembl"/>
        </authorList>
    </citation>
    <scope>IDENTIFICATION</scope>
</reference>
<keyword evidence="2" id="KW-1185">Reference proteome</keyword>